<name>A0ABM9NGG2_9GAMM</name>
<dbReference type="InterPro" id="IPR050256">
    <property type="entry name" value="Glycosyltransferase_2"/>
</dbReference>
<evidence type="ECO:0000256" key="7">
    <source>
        <dbReference type="ARBA" id="ARBA00023136"/>
    </source>
</evidence>
<reference evidence="9 10" key="1">
    <citation type="submission" date="2024-04" db="EMBL/GenBank/DDBJ databases">
        <authorList>
            <person name="Cremers G."/>
        </authorList>
    </citation>
    <scope>NUCLEOTIDE SEQUENCE [LARGE SCALE GENOMIC DNA]</scope>
    <source>
        <strain evidence="9">MeCH1-AG</strain>
    </source>
</reference>
<keyword evidence="6" id="KW-1133">Transmembrane helix</keyword>
<dbReference type="PANTHER" id="PTHR48090">
    <property type="entry name" value="UNDECAPRENYL-PHOSPHATE 4-DEOXY-4-FORMAMIDO-L-ARABINOSE TRANSFERASE-RELATED"/>
    <property type="match status" value="1"/>
</dbReference>
<dbReference type="Proteomes" id="UP001497493">
    <property type="component" value="Chromosome"/>
</dbReference>
<evidence type="ECO:0000259" key="8">
    <source>
        <dbReference type="Pfam" id="PF00535"/>
    </source>
</evidence>
<keyword evidence="3" id="KW-0808">Transferase</keyword>
<keyword evidence="5" id="KW-0448">Lipopolysaccharide biosynthesis</keyword>
<dbReference type="SUPFAM" id="SSF53448">
    <property type="entry name" value="Nucleotide-diphospho-sugar transferases"/>
    <property type="match status" value="1"/>
</dbReference>
<keyword evidence="10" id="KW-1185">Reference proteome</keyword>
<keyword evidence="7" id="KW-0472">Membrane</keyword>
<feature type="domain" description="Glycosyltransferase 2-like" evidence="8">
    <location>
        <begin position="14"/>
        <end position="177"/>
    </location>
</feature>
<organism evidence="9 10">
    <name type="scientific">Candidatus Methylocalor cossyra</name>
    <dbReference type="NCBI Taxonomy" id="3108543"/>
    <lineage>
        <taxon>Bacteria</taxon>
        <taxon>Pseudomonadati</taxon>
        <taxon>Pseudomonadota</taxon>
        <taxon>Gammaproteobacteria</taxon>
        <taxon>Methylococcales</taxon>
        <taxon>Methylococcaceae</taxon>
        <taxon>Candidatus Methylocalor</taxon>
    </lineage>
</organism>
<gene>
    <name evidence="9" type="ORF">MECH1_V1_0811</name>
</gene>
<evidence type="ECO:0000256" key="3">
    <source>
        <dbReference type="ARBA" id="ARBA00022679"/>
    </source>
</evidence>
<evidence type="ECO:0000313" key="9">
    <source>
        <dbReference type="EMBL" id="CAL1239587.1"/>
    </source>
</evidence>
<evidence type="ECO:0000256" key="5">
    <source>
        <dbReference type="ARBA" id="ARBA00022985"/>
    </source>
</evidence>
<keyword evidence="2 9" id="KW-0328">Glycosyltransferase</keyword>
<dbReference type="GO" id="GO:0016757">
    <property type="term" value="F:glycosyltransferase activity"/>
    <property type="evidence" value="ECO:0007669"/>
    <property type="project" value="UniProtKB-KW"/>
</dbReference>
<evidence type="ECO:0000313" key="10">
    <source>
        <dbReference type="Proteomes" id="UP001497493"/>
    </source>
</evidence>
<dbReference type="PANTHER" id="PTHR48090:SF3">
    <property type="entry name" value="UNDECAPRENYL-PHOSPHATE 4-DEOXY-4-FORMAMIDO-L-ARABINOSE TRANSFERASE"/>
    <property type="match status" value="1"/>
</dbReference>
<sequence length="260" mass="28686">MAGNPIAPETIALSVVVPVRDEADNLQPLIREIHAALSGICAYEIIYVDDGSSDGTLTRLAALKAQDPRLRVLRHRRGCGQSAALRSGVLAARGPVIATLDGDGQNNPADIPRLLAAWQALGAGSARGMVAGYRRKRKDTGWRRLSSRVANGIRSFLLKDRTPDTGCGLKIFARELYLALPYFDHMHRFLPALVLRAGGQVVSIEVDHRPRLLGHSKYDTWRRLWAGIVDLLGVIWLQRRAQLPEVEELGGRPEYREPLP</sequence>
<dbReference type="InterPro" id="IPR029044">
    <property type="entry name" value="Nucleotide-diphossugar_trans"/>
</dbReference>
<keyword evidence="1" id="KW-1003">Cell membrane</keyword>
<dbReference type="EMBL" id="OZ026884">
    <property type="protein sequence ID" value="CAL1239587.1"/>
    <property type="molecule type" value="Genomic_DNA"/>
</dbReference>
<evidence type="ECO:0000256" key="2">
    <source>
        <dbReference type="ARBA" id="ARBA00022676"/>
    </source>
</evidence>
<keyword evidence="4" id="KW-0812">Transmembrane</keyword>
<dbReference type="CDD" id="cd04187">
    <property type="entry name" value="DPM1_like_bac"/>
    <property type="match status" value="1"/>
</dbReference>
<evidence type="ECO:0000256" key="4">
    <source>
        <dbReference type="ARBA" id="ARBA00022692"/>
    </source>
</evidence>
<proteinExistence type="predicted"/>
<dbReference type="Gene3D" id="3.90.550.10">
    <property type="entry name" value="Spore Coat Polysaccharide Biosynthesis Protein SpsA, Chain A"/>
    <property type="match status" value="1"/>
</dbReference>
<dbReference type="Pfam" id="PF00535">
    <property type="entry name" value="Glycos_transf_2"/>
    <property type="match status" value="1"/>
</dbReference>
<protein>
    <submittedName>
        <fullName evidence="9">Dolichol-phosphate mannosyltransferase</fullName>
    </submittedName>
</protein>
<evidence type="ECO:0000256" key="6">
    <source>
        <dbReference type="ARBA" id="ARBA00022989"/>
    </source>
</evidence>
<accession>A0ABM9NGG2</accession>
<dbReference type="RefSeq" id="WP_348759130.1">
    <property type="nucleotide sequence ID" value="NZ_OZ026884.1"/>
</dbReference>
<dbReference type="InterPro" id="IPR001173">
    <property type="entry name" value="Glyco_trans_2-like"/>
</dbReference>
<evidence type="ECO:0000256" key="1">
    <source>
        <dbReference type="ARBA" id="ARBA00022475"/>
    </source>
</evidence>